<gene>
    <name evidence="4" type="ORF">JQS30_09585</name>
</gene>
<dbReference type="AlphaFoldDB" id="A0A895XPF2"/>
<dbReference type="GO" id="GO:0005829">
    <property type="term" value="C:cytosol"/>
    <property type="evidence" value="ECO:0007669"/>
    <property type="project" value="TreeGrafter"/>
</dbReference>
<keyword evidence="2" id="KW-0378">Hydrolase</keyword>
<dbReference type="InterPro" id="IPR006683">
    <property type="entry name" value="Thioestr_dom"/>
</dbReference>
<evidence type="ECO:0000313" key="4">
    <source>
        <dbReference type="EMBL" id="QSB07027.1"/>
    </source>
</evidence>
<evidence type="ECO:0000256" key="1">
    <source>
        <dbReference type="ARBA" id="ARBA00008324"/>
    </source>
</evidence>
<accession>A0A895XPF2</accession>
<organism evidence="4 5">
    <name type="scientific">Natronoglycomyces albus</name>
    <dbReference type="NCBI Taxonomy" id="2811108"/>
    <lineage>
        <taxon>Bacteria</taxon>
        <taxon>Bacillati</taxon>
        <taxon>Actinomycetota</taxon>
        <taxon>Actinomycetes</taxon>
        <taxon>Glycomycetales</taxon>
        <taxon>Glycomycetaceae</taxon>
        <taxon>Natronoglycomyces</taxon>
    </lineage>
</organism>
<dbReference type="Proteomes" id="UP000662939">
    <property type="component" value="Chromosome"/>
</dbReference>
<dbReference type="CDD" id="cd03443">
    <property type="entry name" value="PaaI_thioesterase"/>
    <property type="match status" value="1"/>
</dbReference>
<evidence type="ECO:0000313" key="5">
    <source>
        <dbReference type="Proteomes" id="UP000662939"/>
    </source>
</evidence>
<dbReference type="PANTHER" id="PTHR43240">
    <property type="entry name" value="1,4-DIHYDROXY-2-NAPHTHOYL-COA THIOESTERASE 1"/>
    <property type="match status" value="1"/>
</dbReference>
<dbReference type="EMBL" id="CP070496">
    <property type="protein sequence ID" value="QSB07027.1"/>
    <property type="molecule type" value="Genomic_DNA"/>
</dbReference>
<evidence type="ECO:0000259" key="3">
    <source>
        <dbReference type="Pfam" id="PF03061"/>
    </source>
</evidence>
<evidence type="ECO:0000256" key="2">
    <source>
        <dbReference type="ARBA" id="ARBA00022801"/>
    </source>
</evidence>
<protein>
    <submittedName>
        <fullName evidence="4">Hotdog fold thioesterase</fullName>
    </submittedName>
</protein>
<dbReference type="Gene3D" id="3.10.129.10">
    <property type="entry name" value="Hotdog Thioesterase"/>
    <property type="match status" value="1"/>
</dbReference>
<proteinExistence type="inferred from homology"/>
<dbReference type="InterPro" id="IPR029069">
    <property type="entry name" value="HotDog_dom_sf"/>
</dbReference>
<name>A0A895XPF2_9ACTN</name>
<dbReference type="NCBIfam" id="TIGR00369">
    <property type="entry name" value="unchar_dom_1"/>
    <property type="match status" value="1"/>
</dbReference>
<dbReference type="GO" id="GO:0061522">
    <property type="term" value="F:1,4-dihydroxy-2-naphthoyl-CoA thioesterase activity"/>
    <property type="evidence" value="ECO:0007669"/>
    <property type="project" value="TreeGrafter"/>
</dbReference>
<dbReference type="Pfam" id="PF03061">
    <property type="entry name" value="4HBT"/>
    <property type="match status" value="1"/>
</dbReference>
<dbReference type="InterPro" id="IPR003736">
    <property type="entry name" value="PAAI_dom"/>
</dbReference>
<sequence length="127" mass="13058">MSAGALGKWMGIDAIRADSTGSEARMPVEGNTQPYGLLHGGATAALCETVGSVSAMLHAGPGKIAVGVDLNITHHRPVMDGYIVAKATAAHLGRTSAVYEIVVTTEEEGKRVATARLSCTIMPDPTA</sequence>
<dbReference type="PANTHER" id="PTHR43240:SF5">
    <property type="entry name" value="1,4-DIHYDROXY-2-NAPHTHOYL-COA THIOESTERASE 1"/>
    <property type="match status" value="1"/>
</dbReference>
<dbReference type="SUPFAM" id="SSF54637">
    <property type="entry name" value="Thioesterase/thiol ester dehydrase-isomerase"/>
    <property type="match status" value="1"/>
</dbReference>
<keyword evidence="5" id="KW-1185">Reference proteome</keyword>
<comment type="similarity">
    <text evidence="1">Belongs to the thioesterase PaaI family.</text>
</comment>
<dbReference type="KEGG" id="nav:JQS30_09585"/>
<reference evidence="4" key="1">
    <citation type="submission" date="2021-02" db="EMBL/GenBank/DDBJ databases">
        <title>Natronoglycomyces albus gen. nov., sp. nov, a haloalkaliphilic actinobacterium from a soda solonchak soil.</title>
        <authorList>
            <person name="Sorokin D.Y."/>
            <person name="Khijniak T.V."/>
            <person name="Zakharycheva A.P."/>
            <person name="Boueva O.V."/>
            <person name="Ariskina E.V."/>
            <person name="Hahnke R.L."/>
            <person name="Bunk B."/>
            <person name="Sproer C."/>
            <person name="Schumann P."/>
            <person name="Evtushenko L.I."/>
            <person name="Kublanov I.V."/>
        </authorList>
    </citation>
    <scope>NUCLEOTIDE SEQUENCE</scope>
    <source>
        <strain evidence="4">DSM 106290</strain>
    </source>
</reference>
<feature type="domain" description="Thioesterase" evidence="3">
    <location>
        <begin position="35"/>
        <end position="109"/>
    </location>
</feature>